<dbReference type="PANTHER" id="PTHR43096:SF52">
    <property type="entry name" value="DNAJ HOMOLOG 1, MITOCHONDRIAL-RELATED"/>
    <property type="match status" value="1"/>
</dbReference>
<dbReference type="CDD" id="cd06257">
    <property type="entry name" value="DnaJ"/>
    <property type="match status" value="1"/>
</dbReference>
<organism evidence="5 6">
    <name type="scientific">Thalassospira xianhensis MCCC 1A02616</name>
    <dbReference type="NCBI Taxonomy" id="1177929"/>
    <lineage>
        <taxon>Bacteria</taxon>
        <taxon>Pseudomonadati</taxon>
        <taxon>Pseudomonadota</taxon>
        <taxon>Alphaproteobacteria</taxon>
        <taxon>Rhodospirillales</taxon>
        <taxon>Thalassospiraceae</taxon>
        <taxon>Thalassospira</taxon>
    </lineage>
</organism>
<dbReference type="GO" id="GO:0051082">
    <property type="term" value="F:unfolded protein binding"/>
    <property type="evidence" value="ECO:0007669"/>
    <property type="project" value="InterPro"/>
</dbReference>
<name>A0A367UJR3_9PROT</name>
<dbReference type="SUPFAM" id="SSF49493">
    <property type="entry name" value="HSP40/DnaJ peptide-binding domain"/>
    <property type="match status" value="2"/>
</dbReference>
<comment type="caution">
    <text evidence="5">The sequence shown here is derived from an EMBL/GenBank/DDBJ whole genome shotgun (WGS) entry which is preliminary data.</text>
</comment>
<gene>
    <name evidence="5" type="ORF">TH5_02355</name>
</gene>
<dbReference type="GO" id="GO:0005737">
    <property type="term" value="C:cytoplasm"/>
    <property type="evidence" value="ECO:0007669"/>
    <property type="project" value="TreeGrafter"/>
</dbReference>
<protein>
    <recommendedName>
        <fullName evidence="4">J domain-containing protein</fullName>
    </recommendedName>
</protein>
<dbReference type="InterPro" id="IPR001623">
    <property type="entry name" value="DnaJ_domain"/>
</dbReference>
<dbReference type="PROSITE" id="PS50076">
    <property type="entry name" value="DNAJ_2"/>
    <property type="match status" value="1"/>
</dbReference>
<dbReference type="InterPro" id="IPR008971">
    <property type="entry name" value="HSP40/DnaJ_pept-bd"/>
</dbReference>
<dbReference type="Gene3D" id="2.60.260.20">
    <property type="entry name" value="Urease metallochaperone UreE, N-terminal domain"/>
    <property type="match status" value="2"/>
</dbReference>
<dbReference type="SUPFAM" id="SSF46565">
    <property type="entry name" value="Chaperone J-domain"/>
    <property type="match status" value="1"/>
</dbReference>
<evidence type="ECO:0000313" key="5">
    <source>
        <dbReference type="EMBL" id="RCK07873.1"/>
    </source>
</evidence>
<dbReference type="Pfam" id="PF01556">
    <property type="entry name" value="DnaJ_C"/>
    <property type="match status" value="1"/>
</dbReference>
<dbReference type="Pfam" id="PF00226">
    <property type="entry name" value="DnaJ"/>
    <property type="match status" value="1"/>
</dbReference>
<dbReference type="InterPro" id="IPR002939">
    <property type="entry name" value="DnaJ_C"/>
</dbReference>
<dbReference type="AlphaFoldDB" id="A0A367UJR3"/>
<dbReference type="SMART" id="SM00271">
    <property type="entry name" value="DnaJ"/>
    <property type="match status" value="1"/>
</dbReference>
<keyword evidence="6" id="KW-1185">Reference proteome</keyword>
<proteinExistence type="predicted"/>
<dbReference type="InterPro" id="IPR036410">
    <property type="entry name" value="HSP_DnaJ_Cys-rich_dom_sf"/>
</dbReference>
<dbReference type="Gene3D" id="1.10.287.110">
    <property type="entry name" value="DnaJ domain"/>
    <property type="match status" value="1"/>
</dbReference>
<sequence>MTLTEALQVLGLSPDLANNGKLTKSILSAAYRQKAKIYHPDSSIDDGSSKGAAVKFHQVQKAYSFAKSYAVEMGNAKEEGPKPVPPKPTPGTDAHAAIQVTLEQAFSGSDILLNHQSLYPVYPDGVIPDSDDVEPCDACRGAGVLKRTRGIMRLTMKCGACAGRGWVPKKLGTPVGSITVSIPKGADAGTEIFIPYAGNEGTNGGKPGNLVLEVELLEHPVFDRSGTTLQCALALRYSDLMLGYSGVLTGIDGASIPYNVPALSAPGDQIVLKAAGMPDRKTGARGDLVVSLDLERPVSIDKSQRKRLRALQDVGL</sequence>
<reference evidence="5 6" key="1">
    <citation type="submission" date="2014-07" db="EMBL/GenBank/DDBJ databases">
        <title>Draft genome sequence of Thalassospira xianhensis P-4 (MCCC 1A02616).</title>
        <authorList>
            <person name="Lai Q."/>
            <person name="Shao Z."/>
        </authorList>
    </citation>
    <scope>NUCLEOTIDE SEQUENCE [LARGE SCALE GENOMIC DNA]</scope>
    <source>
        <strain evidence="5 6">MCCC 1A02616</strain>
    </source>
</reference>
<evidence type="ECO:0000256" key="1">
    <source>
        <dbReference type="ARBA" id="ARBA00022705"/>
    </source>
</evidence>
<evidence type="ECO:0000313" key="6">
    <source>
        <dbReference type="Proteomes" id="UP000252419"/>
    </source>
</evidence>
<dbReference type="GO" id="GO:0042026">
    <property type="term" value="P:protein refolding"/>
    <property type="evidence" value="ECO:0007669"/>
    <property type="project" value="TreeGrafter"/>
</dbReference>
<evidence type="ECO:0000256" key="2">
    <source>
        <dbReference type="ARBA" id="ARBA00023016"/>
    </source>
</evidence>
<dbReference type="SUPFAM" id="SSF57938">
    <property type="entry name" value="DnaJ/Hsp40 cysteine-rich domain"/>
    <property type="match status" value="1"/>
</dbReference>
<dbReference type="EMBL" id="JPWA01000001">
    <property type="protein sequence ID" value="RCK07873.1"/>
    <property type="molecule type" value="Genomic_DNA"/>
</dbReference>
<dbReference type="Proteomes" id="UP000252419">
    <property type="component" value="Unassembled WGS sequence"/>
</dbReference>
<feature type="domain" description="J" evidence="4">
    <location>
        <begin position="5"/>
        <end position="71"/>
    </location>
</feature>
<dbReference type="CDD" id="cd10747">
    <property type="entry name" value="DnaJ_C"/>
    <property type="match status" value="1"/>
</dbReference>
<accession>A0A367UJR3</accession>
<dbReference type="GO" id="GO:0006260">
    <property type="term" value="P:DNA replication"/>
    <property type="evidence" value="ECO:0007669"/>
    <property type="project" value="UniProtKB-KW"/>
</dbReference>
<dbReference type="InterPro" id="IPR036869">
    <property type="entry name" value="J_dom_sf"/>
</dbReference>
<dbReference type="Gene3D" id="2.10.230.10">
    <property type="entry name" value="Heat shock protein DnaJ, cysteine-rich domain"/>
    <property type="match status" value="1"/>
</dbReference>
<keyword evidence="3" id="KW-0143">Chaperone</keyword>
<evidence type="ECO:0000256" key="3">
    <source>
        <dbReference type="ARBA" id="ARBA00023186"/>
    </source>
</evidence>
<evidence type="ECO:0000259" key="4">
    <source>
        <dbReference type="PROSITE" id="PS50076"/>
    </source>
</evidence>
<keyword evidence="2" id="KW-0346">Stress response</keyword>
<dbReference type="PANTHER" id="PTHR43096">
    <property type="entry name" value="DNAJ HOMOLOG 1, MITOCHONDRIAL-RELATED"/>
    <property type="match status" value="1"/>
</dbReference>
<keyword evidence="1" id="KW-0235">DNA replication</keyword>
<dbReference type="RefSeq" id="WP_114120504.1">
    <property type="nucleotide sequence ID" value="NZ_JPWA01000001.1"/>
</dbReference>